<comment type="similarity">
    <text evidence="1">Belongs to the disease resistance NB-LRR family.</text>
</comment>
<dbReference type="InterPro" id="IPR036388">
    <property type="entry name" value="WH-like_DNA-bd_sf"/>
</dbReference>
<evidence type="ECO:0000256" key="1">
    <source>
        <dbReference type="ARBA" id="ARBA00008894"/>
    </source>
</evidence>
<dbReference type="InterPro" id="IPR042197">
    <property type="entry name" value="Apaf_helical"/>
</dbReference>
<keyword evidence="3" id="KW-0677">Repeat</keyword>
<feature type="domain" description="Disease resistance N-terminal" evidence="8">
    <location>
        <begin position="11"/>
        <end position="92"/>
    </location>
</feature>
<keyword evidence="5" id="KW-0611">Plant defense</keyword>
<evidence type="ECO:0000256" key="6">
    <source>
        <dbReference type="ARBA" id="ARBA00022840"/>
    </source>
</evidence>
<evidence type="ECO:0000256" key="2">
    <source>
        <dbReference type="ARBA" id="ARBA00022614"/>
    </source>
</evidence>
<evidence type="ECO:0000259" key="7">
    <source>
        <dbReference type="Pfam" id="PF00931"/>
    </source>
</evidence>
<dbReference type="Gene3D" id="3.80.10.10">
    <property type="entry name" value="Ribonuclease Inhibitor"/>
    <property type="match status" value="4"/>
</dbReference>
<feature type="domain" description="Disease resistance R13L4/SHOC-2-like LRR" evidence="11">
    <location>
        <begin position="571"/>
        <end position="818"/>
    </location>
</feature>
<keyword evidence="13" id="KW-1185">Reference proteome</keyword>
<dbReference type="SMART" id="SM00369">
    <property type="entry name" value="LRR_TYP"/>
    <property type="match status" value="2"/>
</dbReference>
<dbReference type="PANTHER" id="PTHR36766:SF61">
    <property type="entry name" value="NB-ARC DOMAIN DISEASE RESISTANCE PROTEIN"/>
    <property type="match status" value="1"/>
</dbReference>
<dbReference type="Pfam" id="PF00931">
    <property type="entry name" value="NB-ARC"/>
    <property type="match status" value="1"/>
</dbReference>
<feature type="domain" description="NB-ARC" evidence="7">
    <location>
        <begin position="172"/>
        <end position="341"/>
    </location>
</feature>
<evidence type="ECO:0000256" key="5">
    <source>
        <dbReference type="ARBA" id="ARBA00022821"/>
    </source>
</evidence>
<name>A0A251SXH8_HELAN</name>
<dbReference type="Gene3D" id="1.20.5.4130">
    <property type="match status" value="1"/>
</dbReference>
<dbReference type="FunFam" id="3.40.50.300:FF:001091">
    <property type="entry name" value="Probable disease resistance protein At1g61300"/>
    <property type="match status" value="1"/>
</dbReference>
<evidence type="ECO:0000259" key="8">
    <source>
        <dbReference type="Pfam" id="PF18052"/>
    </source>
</evidence>
<protein>
    <submittedName>
        <fullName evidence="12">Putative NB-ARC</fullName>
    </submittedName>
</protein>
<dbReference type="Gene3D" id="1.10.8.430">
    <property type="entry name" value="Helical domain of apoptotic protease-activating factors"/>
    <property type="match status" value="1"/>
</dbReference>
<dbReference type="InterPro" id="IPR001611">
    <property type="entry name" value="Leu-rich_rpt"/>
</dbReference>
<organism evidence="12 13">
    <name type="scientific">Helianthus annuus</name>
    <name type="common">Common sunflower</name>
    <dbReference type="NCBI Taxonomy" id="4232"/>
    <lineage>
        <taxon>Eukaryota</taxon>
        <taxon>Viridiplantae</taxon>
        <taxon>Streptophyta</taxon>
        <taxon>Embryophyta</taxon>
        <taxon>Tracheophyta</taxon>
        <taxon>Spermatophyta</taxon>
        <taxon>Magnoliopsida</taxon>
        <taxon>eudicotyledons</taxon>
        <taxon>Gunneridae</taxon>
        <taxon>Pentapetalae</taxon>
        <taxon>asterids</taxon>
        <taxon>campanulids</taxon>
        <taxon>Asterales</taxon>
        <taxon>Asteraceae</taxon>
        <taxon>Asteroideae</taxon>
        <taxon>Heliantheae alliance</taxon>
        <taxon>Heliantheae</taxon>
        <taxon>Helianthus</taxon>
    </lineage>
</organism>
<evidence type="ECO:0000256" key="3">
    <source>
        <dbReference type="ARBA" id="ARBA00022737"/>
    </source>
</evidence>
<dbReference type="AlphaFoldDB" id="A0A251SXH8"/>
<keyword evidence="6" id="KW-0067">ATP-binding</keyword>
<sequence>MAAETIAAGILKDVLKTLASEAFSRYDRSKGIHSELKKLETTLIKIQSLLNHASQKETTDEAVKQWLNDLQHLAYDVADVLDDLATEDMGREFDQQSGAMTSKVRKLIPTCCINLSLSERMHPKLDYITAKFEDLEKEKDRLRLINLPDERSNRIYQTSLLDKSIIVVGREKEKKELLVKLLGDEPCDKNFSIVPIVGMGGLGKTTLARLLYDDEKVKKHFEVMAWVCVSDQFDISNISKVILQSVNGENKEFADLNLLQVALRKQLRDKRFLMVLDDVWSDSYDDWQTLVSPFHACAPGSKIIMTTRKVQLLTKLGYDHLNHVQTLSHDDAVTLFAQHALGANNFDSHPVLKQYGEGIVEKCDGLPLALSVLGRLLRTKTEEEEWKELLNSEIWRLRKGDEIVPALRLSYNDLSACLKQLFAYFSLFPKNYVFNKELLILLWMAEGFLNPSSSTKSMERLGLEYLEELLSRSLLQHAPNDKSSFVMHDLLNDLATSVAGEFFSRLDIEMVPDVRKEALEKYRHMSFVCDEYIAYPKFDPFKTAKKLRTFLSLQGKDSFEKFYLSSKILVDLLPELPMLRVLSLGNSCISEVPETIGSLKHLRYLNLSENPITHLPESVGNLYNLQTLLLSGCSDLIELPNNFSKLKNLRHLGIYGTPLLNKLPLWIGQLKSLQTLTKIIVGGDNDLPITKIKDLTDFDGWIHIKGLDKVEMAMHAQEANLLQKRFKLIKLEWSDVFDVSRKESLEKEVLCGLKPNSASLTSLIIVSYGGIEFPNWVGDPSFLQLTEVNIFGCKNCTSLPPLGQLPSLKKLFIKDTDEVKAMGSELAGTGLSFPSLEVLHLENMKRLEEWSTDIGMVSFPCLKELVVRSCPNLVQVSPEALPSLNILYIDKCDSGVLRSLVQVASRVLQLEIESISGLDDVVWRGVIEYLGAVEYLTIKNCNEIRYLWESMASKALIRLMYLEVQECQNLVRLGEKEEGDSCGSNFLTTLRTLKIEKCESMEHCRCPNNIEELHISDCPSITFVSFLTTAGGQKLKDLTINGCDKLLEKELIFGGDNTRVLVNNTSMPMLQTVELYSWPNLTKIIELKQLIHLTSLAIGDCPNMESFPDHELPNLTSLTHLIIYNCPSTDASFPRGFWPPKLHTLFIGGLKKPILEWRPQNFPATLVDLGLYCSQSEEDDVSRCSQLSHLLPSSLTTLRIDRFKKLKSVSVGVQHLTSLQHLFLGGCPKMKHLPDILLPSLLSLNIFNCPKLKGRCSRRGSYWSRISHIPRIKINEE</sequence>
<evidence type="ECO:0000313" key="12">
    <source>
        <dbReference type="EMBL" id="OTG03273.1"/>
    </source>
</evidence>
<dbReference type="PRINTS" id="PR00364">
    <property type="entry name" value="DISEASERSIST"/>
</dbReference>
<dbReference type="SUPFAM" id="SSF52047">
    <property type="entry name" value="RNI-like"/>
    <property type="match status" value="1"/>
</dbReference>
<keyword evidence="2" id="KW-0433">Leucine-rich repeat</keyword>
<keyword evidence="4" id="KW-0547">Nucleotide-binding</keyword>
<dbReference type="PANTHER" id="PTHR36766">
    <property type="entry name" value="PLANT BROAD-SPECTRUM MILDEW RESISTANCE PROTEIN RPW8"/>
    <property type="match status" value="1"/>
</dbReference>
<dbReference type="Pfam" id="PF23247">
    <property type="entry name" value="LRR_RPS2"/>
    <property type="match status" value="1"/>
</dbReference>
<dbReference type="InterPro" id="IPR002182">
    <property type="entry name" value="NB-ARC"/>
</dbReference>
<dbReference type="Pfam" id="PF18052">
    <property type="entry name" value="Rx_N"/>
    <property type="match status" value="1"/>
</dbReference>
<dbReference type="GO" id="GO:0043531">
    <property type="term" value="F:ADP binding"/>
    <property type="evidence" value="ECO:0007669"/>
    <property type="project" value="InterPro"/>
</dbReference>
<dbReference type="Gene3D" id="1.10.10.10">
    <property type="entry name" value="Winged helix-like DNA-binding domain superfamily/Winged helix DNA-binding domain"/>
    <property type="match status" value="1"/>
</dbReference>
<dbReference type="SUPFAM" id="SSF52540">
    <property type="entry name" value="P-loop containing nucleoside triphosphate hydrolases"/>
    <property type="match status" value="1"/>
</dbReference>
<feature type="domain" description="Disease resistance protein winged helix" evidence="10">
    <location>
        <begin position="427"/>
        <end position="495"/>
    </location>
</feature>
<gene>
    <name evidence="12" type="ORF">HannXRQ_Chr13g0422281</name>
</gene>
<evidence type="ECO:0000256" key="4">
    <source>
        <dbReference type="ARBA" id="ARBA00022741"/>
    </source>
</evidence>
<dbReference type="FunFam" id="1.10.10.10:FF:000322">
    <property type="entry name" value="Probable disease resistance protein At1g63360"/>
    <property type="match status" value="1"/>
</dbReference>
<accession>A0A251SXH8</accession>
<dbReference type="InterPro" id="IPR058922">
    <property type="entry name" value="WHD_DRP"/>
</dbReference>
<dbReference type="PROSITE" id="PS51450">
    <property type="entry name" value="LRR"/>
    <property type="match status" value="1"/>
</dbReference>
<dbReference type="InterPro" id="IPR027417">
    <property type="entry name" value="P-loop_NTPase"/>
</dbReference>
<dbReference type="EMBL" id="CM007902">
    <property type="protein sequence ID" value="OTG03273.1"/>
    <property type="molecule type" value="Genomic_DNA"/>
</dbReference>
<dbReference type="Pfam" id="PF23559">
    <property type="entry name" value="WHD_DRP"/>
    <property type="match status" value="1"/>
</dbReference>
<dbReference type="InterPro" id="IPR057135">
    <property type="entry name" value="At4g27190-like_LRR"/>
</dbReference>
<dbReference type="GO" id="GO:0051607">
    <property type="term" value="P:defense response to virus"/>
    <property type="evidence" value="ECO:0007669"/>
    <property type="project" value="UniProtKB-ARBA"/>
</dbReference>
<reference evidence="13" key="1">
    <citation type="journal article" date="2017" name="Nature">
        <title>The sunflower genome provides insights into oil metabolism, flowering and Asterid evolution.</title>
        <authorList>
            <person name="Badouin H."/>
            <person name="Gouzy J."/>
            <person name="Grassa C.J."/>
            <person name="Murat F."/>
            <person name="Staton S.E."/>
            <person name="Cottret L."/>
            <person name="Lelandais-Briere C."/>
            <person name="Owens G.L."/>
            <person name="Carrere S."/>
            <person name="Mayjonade B."/>
            <person name="Legrand L."/>
            <person name="Gill N."/>
            <person name="Kane N.C."/>
            <person name="Bowers J.E."/>
            <person name="Hubner S."/>
            <person name="Bellec A."/>
            <person name="Berard A."/>
            <person name="Berges H."/>
            <person name="Blanchet N."/>
            <person name="Boniface M.C."/>
            <person name="Brunel D."/>
            <person name="Catrice O."/>
            <person name="Chaidir N."/>
            <person name="Claudel C."/>
            <person name="Donnadieu C."/>
            <person name="Faraut T."/>
            <person name="Fievet G."/>
            <person name="Helmstetter N."/>
            <person name="King M."/>
            <person name="Knapp S.J."/>
            <person name="Lai Z."/>
            <person name="Le Paslier M.C."/>
            <person name="Lippi Y."/>
            <person name="Lorenzon L."/>
            <person name="Mandel J.R."/>
            <person name="Marage G."/>
            <person name="Marchand G."/>
            <person name="Marquand E."/>
            <person name="Bret-Mestries E."/>
            <person name="Morien E."/>
            <person name="Nambeesan S."/>
            <person name="Nguyen T."/>
            <person name="Pegot-Espagnet P."/>
            <person name="Pouilly N."/>
            <person name="Raftis F."/>
            <person name="Sallet E."/>
            <person name="Schiex T."/>
            <person name="Thomas J."/>
            <person name="Vandecasteele C."/>
            <person name="Vares D."/>
            <person name="Vear F."/>
            <person name="Vautrin S."/>
            <person name="Crespi M."/>
            <person name="Mangin B."/>
            <person name="Burke J.M."/>
            <person name="Salse J."/>
            <person name="Munos S."/>
            <person name="Vincourt P."/>
            <person name="Rieseberg L.H."/>
            <person name="Langlade N.B."/>
        </authorList>
    </citation>
    <scope>NUCLEOTIDE SEQUENCE [LARGE SCALE GENOMIC DNA]</scope>
    <source>
        <strain evidence="13">cv. SF193</strain>
    </source>
</reference>
<dbReference type="SUPFAM" id="SSF52058">
    <property type="entry name" value="L domain-like"/>
    <property type="match status" value="1"/>
</dbReference>
<dbReference type="InterPro" id="IPR041118">
    <property type="entry name" value="Rx_N"/>
</dbReference>
<dbReference type="Pfam" id="PF23598">
    <property type="entry name" value="LRR_14"/>
    <property type="match status" value="1"/>
</dbReference>
<dbReference type="Proteomes" id="UP000215914">
    <property type="component" value="Chromosome 13"/>
</dbReference>
<proteinExistence type="inferred from homology"/>
<dbReference type="InterPro" id="IPR003591">
    <property type="entry name" value="Leu-rich_rpt_typical-subtyp"/>
</dbReference>
<dbReference type="Gene3D" id="3.40.50.300">
    <property type="entry name" value="P-loop containing nucleotide triphosphate hydrolases"/>
    <property type="match status" value="1"/>
</dbReference>
<evidence type="ECO:0000259" key="10">
    <source>
        <dbReference type="Pfam" id="PF23559"/>
    </source>
</evidence>
<evidence type="ECO:0000259" key="9">
    <source>
        <dbReference type="Pfam" id="PF23247"/>
    </source>
</evidence>
<dbReference type="OMA" id="WETIDDE"/>
<dbReference type="InterPro" id="IPR055414">
    <property type="entry name" value="LRR_R13L4/SHOC2-like"/>
</dbReference>
<dbReference type="InParanoid" id="A0A251SXH8"/>
<dbReference type="GO" id="GO:0005524">
    <property type="term" value="F:ATP binding"/>
    <property type="evidence" value="ECO:0007669"/>
    <property type="project" value="UniProtKB-KW"/>
</dbReference>
<dbReference type="OrthoDB" id="37484at2759"/>
<feature type="domain" description="Disease resistance protein At4g27190-like leucine-rich repeats" evidence="9">
    <location>
        <begin position="839"/>
        <end position="968"/>
    </location>
</feature>
<dbReference type="InterPro" id="IPR032675">
    <property type="entry name" value="LRR_dom_sf"/>
</dbReference>
<evidence type="ECO:0000259" key="11">
    <source>
        <dbReference type="Pfam" id="PF23598"/>
    </source>
</evidence>
<evidence type="ECO:0000313" key="13">
    <source>
        <dbReference type="Proteomes" id="UP000215914"/>
    </source>
</evidence>